<sequence length="40" mass="4351">MTHRGVLQVPDIVKANDKLSLILIAENNDFDITGATKVSI</sequence>
<dbReference type="Proteomes" id="UP000182114">
    <property type="component" value="Unassembled WGS sequence"/>
</dbReference>
<dbReference type="AlphaFoldDB" id="A0A1G7K4F4"/>
<evidence type="ECO:0000313" key="1">
    <source>
        <dbReference type="EMBL" id="SDF32012.1"/>
    </source>
</evidence>
<reference evidence="2" key="1">
    <citation type="submission" date="2016-10" db="EMBL/GenBank/DDBJ databases">
        <authorList>
            <person name="Varghese N."/>
            <person name="Submissions S."/>
        </authorList>
    </citation>
    <scope>NUCLEOTIDE SEQUENCE [LARGE SCALE GENOMIC DNA]</scope>
    <source>
        <strain evidence="2">DSM 24729</strain>
    </source>
</reference>
<gene>
    <name evidence="1" type="ORF">SAMN04487992_11181</name>
</gene>
<organism evidence="1 2">
    <name type="scientific">Cellulophaga baltica</name>
    <dbReference type="NCBI Taxonomy" id="76594"/>
    <lineage>
        <taxon>Bacteria</taxon>
        <taxon>Pseudomonadati</taxon>
        <taxon>Bacteroidota</taxon>
        <taxon>Flavobacteriia</taxon>
        <taxon>Flavobacteriales</taxon>
        <taxon>Flavobacteriaceae</taxon>
        <taxon>Cellulophaga</taxon>
    </lineage>
</organism>
<name>A0A1G7K4F4_9FLAO</name>
<dbReference type="EMBL" id="FNBD01000011">
    <property type="protein sequence ID" value="SDF32012.1"/>
    <property type="molecule type" value="Genomic_DNA"/>
</dbReference>
<keyword evidence="2" id="KW-1185">Reference proteome</keyword>
<accession>A0A1G7K4F4</accession>
<protein>
    <submittedName>
        <fullName evidence="1">Uncharacterized protein</fullName>
    </submittedName>
</protein>
<evidence type="ECO:0000313" key="2">
    <source>
        <dbReference type="Proteomes" id="UP000182114"/>
    </source>
</evidence>
<proteinExistence type="predicted"/>